<gene>
    <name evidence="2" type="ORF">AXF13_00420</name>
</gene>
<feature type="region of interest" description="Disordered" evidence="1">
    <location>
        <begin position="42"/>
        <end position="67"/>
    </location>
</feature>
<reference evidence="3" key="1">
    <citation type="submission" date="2016-02" db="EMBL/GenBank/DDBJ databases">
        <authorList>
            <person name="Holder M.E."/>
            <person name="Ajami N.J."/>
            <person name="Petrosino J.F."/>
        </authorList>
    </citation>
    <scope>NUCLEOTIDE SEQUENCE [LARGE SCALE GENOMIC DNA]</scope>
    <source>
        <strain evidence="3">CCUG 45958</strain>
    </source>
</reference>
<keyword evidence="3" id="KW-1185">Reference proteome</keyword>
<protein>
    <submittedName>
        <fullName evidence="2">Chemotaxis protein</fullName>
    </submittedName>
</protein>
<sequence length="125" mass="13718">MSILRTMKVLVKKIRAALSAKLVPLVLAALLLPVLAGCGPKDIGAGSSSDGERGAPAPSTAEQLRYPMTGAGNTQRMLYYYNRPDVMSRMQDWQISRFNRLTGAQPSPEDPAYRAVPKQRSPFRQ</sequence>
<proteinExistence type="predicted"/>
<accession>A0A0X8JH36</accession>
<dbReference type="KEGG" id="dfi:AXF13_00420"/>
<dbReference type="Proteomes" id="UP000069241">
    <property type="component" value="Chromosome"/>
</dbReference>
<dbReference type="EMBL" id="CP014229">
    <property type="protein sequence ID" value="AMD88705.1"/>
    <property type="molecule type" value="Genomic_DNA"/>
</dbReference>
<evidence type="ECO:0000313" key="3">
    <source>
        <dbReference type="Proteomes" id="UP000069241"/>
    </source>
</evidence>
<evidence type="ECO:0000256" key="1">
    <source>
        <dbReference type="SAM" id="MobiDB-lite"/>
    </source>
</evidence>
<dbReference type="AlphaFoldDB" id="A0A0X8JH36"/>
<organism evidence="2 3">
    <name type="scientific">Desulfovibrio fairfieldensis</name>
    <dbReference type="NCBI Taxonomy" id="44742"/>
    <lineage>
        <taxon>Bacteria</taxon>
        <taxon>Pseudomonadati</taxon>
        <taxon>Thermodesulfobacteriota</taxon>
        <taxon>Desulfovibrionia</taxon>
        <taxon>Desulfovibrionales</taxon>
        <taxon>Desulfovibrionaceae</taxon>
        <taxon>Desulfovibrio</taxon>
    </lineage>
</organism>
<evidence type="ECO:0000313" key="2">
    <source>
        <dbReference type="EMBL" id="AMD88705.1"/>
    </source>
</evidence>
<dbReference type="RefSeq" id="WP_009303966.1">
    <property type="nucleotide sequence ID" value="NZ_CP014229.1"/>
</dbReference>
<name>A0A0X8JH36_9BACT</name>
<feature type="region of interest" description="Disordered" evidence="1">
    <location>
        <begin position="99"/>
        <end position="125"/>
    </location>
</feature>
<dbReference type="STRING" id="44742.AXF13_00420"/>